<dbReference type="STRING" id="1616788.AR543_01770"/>
<keyword evidence="5" id="KW-1185">Reference proteome</keyword>
<dbReference type="InterPro" id="IPR025436">
    <property type="entry name" value="DUF4179"/>
</dbReference>
<feature type="domain" description="DUF5643" evidence="3">
    <location>
        <begin position="238"/>
        <end position="361"/>
    </location>
</feature>
<evidence type="ECO:0000259" key="3">
    <source>
        <dbReference type="Pfam" id="PF18705"/>
    </source>
</evidence>
<dbReference type="InterPro" id="IPR040680">
    <property type="entry name" value="DUF5643"/>
</dbReference>
<dbReference type="Pfam" id="PF18705">
    <property type="entry name" value="DUF5643"/>
    <property type="match status" value="1"/>
</dbReference>
<dbReference type="Pfam" id="PF13786">
    <property type="entry name" value="DUF4179"/>
    <property type="match status" value="1"/>
</dbReference>
<dbReference type="Gene3D" id="2.60.40.1640">
    <property type="entry name" value="Conserved domain protein"/>
    <property type="match status" value="1"/>
</dbReference>
<gene>
    <name evidence="4" type="ORF">AR543_01770</name>
</gene>
<dbReference type="AlphaFoldDB" id="A0A172ZBY9"/>
<dbReference type="OrthoDB" id="2639741at2"/>
<keyword evidence="1" id="KW-1133">Transmembrane helix</keyword>
<keyword evidence="1" id="KW-0472">Membrane</keyword>
<protein>
    <recommendedName>
        <fullName evidence="6">DUF4179 domain-containing protein</fullName>
    </recommendedName>
</protein>
<dbReference type="RefSeq" id="WP_060531295.1">
    <property type="nucleotide sequence ID" value="NZ_CP013023.1"/>
</dbReference>
<dbReference type="Gene3D" id="2.60.40.1630">
    <property type="entry name" value="bacillus anthracis domain"/>
    <property type="match status" value="1"/>
</dbReference>
<name>A0A172ZBY9_9BACL</name>
<evidence type="ECO:0000313" key="5">
    <source>
        <dbReference type="Proteomes" id="UP000078148"/>
    </source>
</evidence>
<proteinExistence type="predicted"/>
<organism evidence="4 5">
    <name type="scientific">Paenibacillus bovis</name>
    <dbReference type="NCBI Taxonomy" id="1616788"/>
    <lineage>
        <taxon>Bacteria</taxon>
        <taxon>Bacillati</taxon>
        <taxon>Bacillota</taxon>
        <taxon>Bacilli</taxon>
        <taxon>Bacillales</taxon>
        <taxon>Paenibacillaceae</taxon>
        <taxon>Paenibacillus</taxon>
    </lineage>
</organism>
<dbReference type="KEGG" id="pbv:AR543_01770"/>
<reference evidence="5" key="1">
    <citation type="submission" date="2015-10" db="EMBL/GenBank/DDBJ databases">
        <title>Genome of Paenibacillus bovis sp. nov.</title>
        <authorList>
            <person name="Wu Z."/>
            <person name="Gao C."/>
            <person name="Liu Z."/>
            <person name="Zheng H."/>
        </authorList>
    </citation>
    <scope>NUCLEOTIDE SEQUENCE [LARGE SCALE GENOMIC DNA]</scope>
    <source>
        <strain evidence="5">BD3526</strain>
    </source>
</reference>
<dbReference type="EMBL" id="CP013023">
    <property type="protein sequence ID" value="ANF94882.1"/>
    <property type="molecule type" value="Genomic_DNA"/>
</dbReference>
<keyword evidence="1" id="KW-0812">Transmembrane</keyword>
<accession>A0A172ZBY9</accession>
<feature type="domain" description="DUF4179" evidence="2">
    <location>
        <begin position="53"/>
        <end position="138"/>
    </location>
</feature>
<evidence type="ECO:0000313" key="4">
    <source>
        <dbReference type="EMBL" id="ANF94882.1"/>
    </source>
</evidence>
<evidence type="ECO:0008006" key="6">
    <source>
        <dbReference type="Google" id="ProtNLM"/>
    </source>
</evidence>
<sequence length="365" mass="40346">MSIHFDPEKQLQHSILHTPIEVDLTERIMQNLEKEQSITPFVAKQAKKTRRFRALTVLASSAAGLLLLLGSSVASPAIASALNQIPGVSHLFQVAGDLGLKIAYQDGLYREVSTSDTQKGLTVKATTVSYDGTRVSVALERSGNGGYTDWSTKIQNIDIMINGKSLQAYSVGNHTAGIFFFPGSNTNSTIVEFGDLKNQGGAPFPDQFNASLSLYIKDIQEPLKLDIPVHLNTGQNLVLSPAIQKSTASIQFKVDKLEITPITTTITTEFILPATPTNPKKNYGYELWDDRGKKIKLLYAHGWNTNELAWTTDTKFEPVQSIPRSVTIKPFTYLYKKNSNQFKVDTDGNIQVKYIPKLEITIPVK</sequence>
<dbReference type="Proteomes" id="UP000078148">
    <property type="component" value="Chromosome"/>
</dbReference>
<feature type="transmembrane region" description="Helical" evidence="1">
    <location>
        <begin position="54"/>
        <end position="74"/>
    </location>
</feature>
<evidence type="ECO:0000256" key="1">
    <source>
        <dbReference type="SAM" id="Phobius"/>
    </source>
</evidence>
<evidence type="ECO:0000259" key="2">
    <source>
        <dbReference type="Pfam" id="PF13786"/>
    </source>
</evidence>
<reference evidence="4 5" key="2">
    <citation type="journal article" date="2016" name="Int. J. Syst. Evol. Microbiol.">
        <title>Paenibacillus bovis sp. nov., isolated from raw yak (Bos grunniens) milk.</title>
        <authorList>
            <person name="Gao C."/>
            <person name="Han J."/>
            <person name="Liu Z."/>
            <person name="Xu X."/>
            <person name="Hang F."/>
            <person name="Wu Z."/>
        </authorList>
    </citation>
    <scope>NUCLEOTIDE SEQUENCE [LARGE SCALE GENOMIC DNA]</scope>
    <source>
        <strain evidence="4 5">BD3526</strain>
    </source>
</reference>